<proteinExistence type="predicted"/>
<gene>
    <name evidence="2" type="ORF">HSB1_15500</name>
</gene>
<comment type="caution">
    <text evidence="2">The sequence shown here is derived from an EMBL/GenBank/DDBJ whole genome shotgun (WGS) entry which is preliminary data.</text>
</comment>
<evidence type="ECO:0000256" key="1">
    <source>
        <dbReference type="SAM" id="MobiDB-lite"/>
    </source>
</evidence>
<name>J3EZD8_9EURY</name>
<feature type="compositionally biased region" description="Low complexity" evidence="1">
    <location>
        <begin position="37"/>
        <end position="50"/>
    </location>
</feature>
<evidence type="ECO:0000313" key="2">
    <source>
        <dbReference type="EMBL" id="EJN60947.1"/>
    </source>
</evidence>
<reference evidence="2 3" key="1">
    <citation type="journal article" date="2012" name="J. Bacteriol.">
        <title>Draft Genome Sequence of the Extremely Halophilic Archaeon Halogranum salarium B-1T.</title>
        <authorList>
            <person name="Kim K.K."/>
            <person name="Lee K.C."/>
            <person name="Lee J.S."/>
        </authorList>
    </citation>
    <scope>NUCLEOTIDE SEQUENCE [LARGE SCALE GENOMIC DNA]</scope>
    <source>
        <strain evidence="2 3">B-1</strain>
    </source>
</reference>
<feature type="region of interest" description="Disordered" evidence="1">
    <location>
        <begin position="20"/>
        <end position="62"/>
    </location>
</feature>
<dbReference type="EMBL" id="ALJD01000003">
    <property type="protein sequence ID" value="EJN60947.1"/>
    <property type="molecule type" value="Genomic_DNA"/>
</dbReference>
<accession>J3EZD8</accession>
<evidence type="ECO:0000313" key="3">
    <source>
        <dbReference type="Proteomes" id="UP000007813"/>
    </source>
</evidence>
<dbReference type="AlphaFoldDB" id="J3EZD8"/>
<sequence>MVSVLNGDRARFGTTTPYFRGIGSSDRKSVTTRPVGSLESTLSTPSSTRTNRWPSPDESPKLAGQFHVTTRDANPYCDFMPPSLDTVVGEVV</sequence>
<organism evidence="2 3">
    <name type="scientific">Halogranum salarium B-1</name>
    <dbReference type="NCBI Taxonomy" id="1210908"/>
    <lineage>
        <taxon>Archaea</taxon>
        <taxon>Methanobacteriati</taxon>
        <taxon>Methanobacteriota</taxon>
        <taxon>Stenosarchaea group</taxon>
        <taxon>Halobacteria</taxon>
        <taxon>Halobacteriales</taxon>
        <taxon>Haloferacaceae</taxon>
    </lineage>
</organism>
<dbReference type="Proteomes" id="UP000007813">
    <property type="component" value="Unassembled WGS sequence"/>
</dbReference>
<protein>
    <submittedName>
        <fullName evidence="2">Uncharacterized protein</fullName>
    </submittedName>
</protein>